<dbReference type="EMBL" id="DVON01000279">
    <property type="protein sequence ID" value="HIV14071.1"/>
    <property type="molecule type" value="Genomic_DNA"/>
</dbReference>
<dbReference type="InterPro" id="IPR011990">
    <property type="entry name" value="TPR-like_helical_dom_sf"/>
</dbReference>
<evidence type="ECO:0000313" key="2">
    <source>
        <dbReference type="Proteomes" id="UP000886723"/>
    </source>
</evidence>
<comment type="caution">
    <text evidence="1">The sequence shown here is derived from an EMBL/GenBank/DDBJ whole genome shotgun (WGS) entry which is preliminary data.</text>
</comment>
<sequence>MTVDQLIGYEPQLSEQQIRKIYQELSGDFVKLSFDEAIEKCRKLVKTYYACYPFLYQIGNLWLNHVSLAASPKQQEELLRDILQLYNRVLTGSRDAQLQADARIMKALILMMLGEAQEAARLLEPMTHPQRLQNQCGSLVIQVFQMLGQDQKARSTAQIQCYLHLQQLLDISVRLLELEQTDEKKGLETIRRLRQLIETWQLEKLMPNQTLKFFYQSAVYFCCHGKREEALKFCRKCETPPPSFSPLTFFRMWSASATPSVYFPAERWPFPAPCKKYDSFPETLDLSWHLPQRRRLRIFSC</sequence>
<evidence type="ECO:0000313" key="1">
    <source>
        <dbReference type="EMBL" id="HIV14071.1"/>
    </source>
</evidence>
<accession>A0A9D1NWH1</accession>
<dbReference type="Gene3D" id="1.25.40.10">
    <property type="entry name" value="Tetratricopeptide repeat domain"/>
    <property type="match status" value="1"/>
</dbReference>
<reference evidence="1" key="1">
    <citation type="submission" date="2020-10" db="EMBL/GenBank/DDBJ databases">
        <authorList>
            <person name="Gilroy R."/>
        </authorList>
    </citation>
    <scope>NUCLEOTIDE SEQUENCE</scope>
    <source>
        <strain evidence="1">ChiBcec2-4451</strain>
    </source>
</reference>
<protein>
    <submittedName>
        <fullName evidence="1">Uncharacterized protein</fullName>
    </submittedName>
</protein>
<name>A0A9D1NWH1_9FIRM</name>
<proteinExistence type="predicted"/>
<dbReference type="AlphaFoldDB" id="A0A9D1NWH1"/>
<gene>
    <name evidence="1" type="ORF">IAA63_13180</name>
</gene>
<organism evidence="1 2">
    <name type="scientific">Candidatus Pullilachnospira stercoravium</name>
    <dbReference type="NCBI Taxonomy" id="2840913"/>
    <lineage>
        <taxon>Bacteria</taxon>
        <taxon>Bacillati</taxon>
        <taxon>Bacillota</taxon>
        <taxon>Clostridia</taxon>
        <taxon>Lachnospirales</taxon>
        <taxon>Lachnospiraceae</taxon>
        <taxon>Lachnospiraceae incertae sedis</taxon>
        <taxon>Candidatus Pullilachnospira</taxon>
    </lineage>
</organism>
<dbReference type="Proteomes" id="UP000886723">
    <property type="component" value="Unassembled WGS sequence"/>
</dbReference>
<reference evidence="1" key="2">
    <citation type="journal article" date="2021" name="PeerJ">
        <title>Extensive microbial diversity within the chicken gut microbiome revealed by metagenomics and culture.</title>
        <authorList>
            <person name="Gilroy R."/>
            <person name="Ravi A."/>
            <person name="Getino M."/>
            <person name="Pursley I."/>
            <person name="Horton D.L."/>
            <person name="Alikhan N.F."/>
            <person name="Baker D."/>
            <person name="Gharbi K."/>
            <person name="Hall N."/>
            <person name="Watson M."/>
            <person name="Adriaenssens E.M."/>
            <person name="Foster-Nyarko E."/>
            <person name="Jarju S."/>
            <person name="Secka A."/>
            <person name="Antonio M."/>
            <person name="Oren A."/>
            <person name="Chaudhuri R.R."/>
            <person name="La Ragione R."/>
            <person name="Hildebrand F."/>
            <person name="Pallen M.J."/>
        </authorList>
    </citation>
    <scope>NUCLEOTIDE SEQUENCE</scope>
    <source>
        <strain evidence="1">ChiBcec2-4451</strain>
    </source>
</reference>